<comment type="caution">
    <text evidence="1">The sequence shown here is derived from an EMBL/GenBank/DDBJ whole genome shotgun (WGS) entry which is preliminary data.</text>
</comment>
<sequence>TLVTHVEGSEDSNKEEKDGYNIKERLLGILKTKKRVRISYIEKYLKMSAEDIIRLIFDLAGSGKIEGEFNDDDTEFSVM</sequence>
<protein>
    <recommendedName>
        <fullName evidence="2">PCI domain-containing protein</fullName>
    </recommendedName>
</protein>
<reference evidence="1" key="1">
    <citation type="journal article" date="2014" name="Front. Microbiol.">
        <title>High frequency of phylogenetically diverse reductive dehalogenase-homologous genes in deep subseafloor sedimentary metagenomes.</title>
        <authorList>
            <person name="Kawai M."/>
            <person name="Futagami T."/>
            <person name="Toyoda A."/>
            <person name="Takaki Y."/>
            <person name="Nishi S."/>
            <person name="Hori S."/>
            <person name="Arai W."/>
            <person name="Tsubouchi T."/>
            <person name="Morono Y."/>
            <person name="Uchiyama I."/>
            <person name="Ito T."/>
            <person name="Fujiyama A."/>
            <person name="Inagaki F."/>
            <person name="Takami H."/>
        </authorList>
    </citation>
    <scope>NUCLEOTIDE SEQUENCE</scope>
    <source>
        <strain evidence="1">Expedition CK06-06</strain>
    </source>
</reference>
<dbReference type="AlphaFoldDB" id="X0SC03"/>
<proteinExistence type="predicted"/>
<accession>X0SC03</accession>
<evidence type="ECO:0008006" key="2">
    <source>
        <dbReference type="Google" id="ProtNLM"/>
    </source>
</evidence>
<feature type="non-terminal residue" evidence="1">
    <location>
        <position position="1"/>
    </location>
</feature>
<evidence type="ECO:0000313" key="1">
    <source>
        <dbReference type="EMBL" id="GAF72696.1"/>
    </source>
</evidence>
<organism evidence="1">
    <name type="scientific">marine sediment metagenome</name>
    <dbReference type="NCBI Taxonomy" id="412755"/>
    <lineage>
        <taxon>unclassified sequences</taxon>
        <taxon>metagenomes</taxon>
        <taxon>ecological metagenomes</taxon>
    </lineage>
</organism>
<name>X0SC03_9ZZZZ</name>
<dbReference type="EMBL" id="BARS01001503">
    <property type="protein sequence ID" value="GAF72696.1"/>
    <property type="molecule type" value="Genomic_DNA"/>
</dbReference>
<gene>
    <name evidence="1" type="ORF">S01H1_02924</name>
</gene>